<dbReference type="PROSITE" id="PS50850">
    <property type="entry name" value="MFS"/>
    <property type="match status" value="1"/>
</dbReference>
<dbReference type="PATRIC" id="fig|768706.3.peg.2101"/>
<dbReference type="HOGENOM" id="CLU_000960_28_3_9"/>
<feature type="transmembrane region" description="Helical" evidence="6">
    <location>
        <begin position="290"/>
        <end position="314"/>
    </location>
</feature>
<sequence length="491" mass="53490">MLKPILLDIVSDVLAYVLIKRVFGGISMEQNRSVIRITMIIVMITSFITPFMGNAINLGIPQIGIEYGVDQFALNWVVTSYLLATAAFLLPFGRLADIVGRKKIFLIGMLLFAAASLGCGLAVSFSLLIIFRVLQGMTSAMIFGTSMAILTSVVPPKERGKAMGLSAATTYIGLSLGPVLGGLICSTLSWRGIFYISFILALIIISMTAAKLPGEWIGADDEKFDAWGSVLWIFGILLFLYGLTDITAGFRYIFACILGLILLIVFTVYENRISYPLLPIPMFTKNRSFSFSNLAALINYSATFALIYLMSLYLQNVQKIDTSQSGLILLSQPIIMAVLSPLAGRLSDKINSQILASLGMGITTVGLFLFIFLNQNTSILFVMMNLAFIGLGFAFFSSPNTNAVMSSVERTLYGVASSTLGTMRLLGQTLSMTIVALITSIYMKNMTLDSANYIISFLKSSRTSFIVFTLLCFIGVFASLARGRSETGQQI</sequence>
<name>G7W633_DESOD</name>
<gene>
    <name evidence="8" type="ordered locus">Desor_2087</name>
</gene>
<evidence type="ECO:0000256" key="5">
    <source>
        <dbReference type="ARBA" id="ARBA00023136"/>
    </source>
</evidence>
<evidence type="ECO:0000256" key="3">
    <source>
        <dbReference type="ARBA" id="ARBA00022692"/>
    </source>
</evidence>
<evidence type="ECO:0000313" key="9">
    <source>
        <dbReference type="Proteomes" id="UP000006346"/>
    </source>
</evidence>
<dbReference type="STRING" id="768706.Desor_2087"/>
<comment type="subcellular location">
    <subcellularLocation>
        <location evidence="1">Cell membrane</location>
        <topology evidence="1">Multi-pass membrane protein</topology>
    </subcellularLocation>
</comment>
<evidence type="ECO:0000256" key="2">
    <source>
        <dbReference type="ARBA" id="ARBA00022448"/>
    </source>
</evidence>
<feature type="transmembrane region" description="Helical" evidence="6">
    <location>
        <begin position="249"/>
        <end position="269"/>
    </location>
</feature>
<evidence type="ECO:0000256" key="4">
    <source>
        <dbReference type="ARBA" id="ARBA00022989"/>
    </source>
</evidence>
<dbReference type="Proteomes" id="UP000006346">
    <property type="component" value="Chromosome"/>
</dbReference>
<feature type="transmembrane region" description="Helical" evidence="6">
    <location>
        <begin position="137"/>
        <end position="155"/>
    </location>
</feature>
<dbReference type="InterPro" id="IPR020846">
    <property type="entry name" value="MFS_dom"/>
</dbReference>
<feature type="transmembrane region" description="Helical" evidence="6">
    <location>
        <begin position="35"/>
        <end position="53"/>
    </location>
</feature>
<dbReference type="Gene3D" id="1.20.1250.20">
    <property type="entry name" value="MFS general substrate transporter like domains"/>
    <property type="match status" value="1"/>
</dbReference>
<feature type="transmembrane region" description="Helical" evidence="6">
    <location>
        <begin position="192"/>
        <end position="212"/>
    </location>
</feature>
<keyword evidence="4 6" id="KW-1133">Transmembrane helix</keyword>
<keyword evidence="9" id="KW-1185">Reference proteome</keyword>
<feature type="transmembrane region" description="Helical" evidence="6">
    <location>
        <begin position="379"/>
        <end position="396"/>
    </location>
</feature>
<dbReference type="InterPro" id="IPR011701">
    <property type="entry name" value="MFS"/>
</dbReference>
<feature type="transmembrane region" description="Helical" evidence="6">
    <location>
        <begin position="463"/>
        <end position="481"/>
    </location>
</feature>
<accession>G7W633</accession>
<dbReference type="SUPFAM" id="SSF103473">
    <property type="entry name" value="MFS general substrate transporter"/>
    <property type="match status" value="1"/>
</dbReference>
<dbReference type="KEGG" id="dor:Desor_2087"/>
<evidence type="ECO:0000313" key="8">
    <source>
        <dbReference type="EMBL" id="AET67695.1"/>
    </source>
</evidence>
<dbReference type="PANTHER" id="PTHR42718:SF9">
    <property type="entry name" value="MAJOR FACILITATOR SUPERFAMILY MULTIDRUG TRANSPORTER MFSC"/>
    <property type="match status" value="1"/>
</dbReference>
<dbReference type="eggNOG" id="COG2814">
    <property type="taxonomic scope" value="Bacteria"/>
</dbReference>
<feature type="transmembrane region" description="Helical" evidence="6">
    <location>
        <begin position="224"/>
        <end position="243"/>
    </location>
</feature>
<reference evidence="8 9" key="2">
    <citation type="journal article" date="2012" name="J. Bacteriol.">
        <title>Complete genome sequences of Desulfosporosinus orientis DSM765T, Desulfosporosinus youngiae DSM17734T, Desulfosporosinus meridiei DSM13257T, and Desulfosporosinus acidiphilus DSM22704T.</title>
        <authorList>
            <person name="Pester M."/>
            <person name="Brambilla E."/>
            <person name="Alazard D."/>
            <person name="Rattei T."/>
            <person name="Weinmaier T."/>
            <person name="Han J."/>
            <person name="Lucas S."/>
            <person name="Lapidus A."/>
            <person name="Cheng J.F."/>
            <person name="Goodwin L."/>
            <person name="Pitluck S."/>
            <person name="Peters L."/>
            <person name="Ovchinnikova G."/>
            <person name="Teshima H."/>
            <person name="Detter J.C."/>
            <person name="Han C.S."/>
            <person name="Tapia R."/>
            <person name="Land M.L."/>
            <person name="Hauser L."/>
            <person name="Kyrpides N.C."/>
            <person name="Ivanova N.N."/>
            <person name="Pagani I."/>
            <person name="Huntmann M."/>
            <person name="Wei C.L."/>
            <person name="Davenport K.W."/>
            <person name="Daligault H."/>
            <person name="Chain P.S."/>
            <person name="Chen A."/>
            <person name="Mavromatis K."/>
            <person name="Markowitz V."/>
            <person name="Szeto E."/>
            <person name="Mikhailova N."/>
            <person name="Pati A."/>
            <person name="Wagner M."/>
            <person name="Woyke T."/>
            <person name="Ollivier B."/>
            <person name="Klenk H.P."/>
            <person name="Spring S."/>
            <person name="Loy A."/>
        </authorList>
    </citation>
    <scope>NUCLEOTIDE SEQUENCE [LARGE SCALE GENOMIC DNA]</scope>
    <source>
        <strain evidence="9">ATCC 19365 / DSM 765 / NCIMB 8382 / VKM B-1628</strain>
    </source>
</reference>
<proteinExistence type="predicted"/>
<feature type="transmembrane region" description="Helical" evidence="6">
    <location>
        <begin position="425"/>
        <end position="443"/>
    </location>
</feature>
<feature type="transmembrane region" description="Helical" evidence="6">
    <location>
        <begin position="355"/>
        <end position="373"/>
    </location>
</feature>
<evidence type="ECO:0000256" key="1">
    <source>
        <dbReference type="ARBA" id="ARBA00004651"/>
    </source>
</evidence>
<dbReference type="GO" id="GO:0005886">
    <property type="term" value="C:plasma membrane"/>
    <property type="evidence" value="ECO:0007669"/>
    <property type="project" value="UniProtKB-SubCell"/>
</dbReference>
<evidence type="ECO:0000256" key="6">
    <source>
        <dbReference type="SAM" id="Phobius"/>
    </source>
</evidence>
<reference evidence="9" key="1">
    <citation type="submission" date="2011-11" db="EMBL/GenBank/DDBJ databases">
        <title>Complete sequence of Desulfosporosinus orientis DSM 765.</title>
        <authorList>
            <person name="Lucas S."/>
            <person name="Han J."/>
            <person name="Lapidus A."/>
            <person name="Cheng J.-F."/>
            <person name="Goodwin L."/>
            <person name="Pitluck S."/>
            <person name="Peters L."/>
            <person name="Ovchinnikova G."/>
            <person name="Teshima H."/>
            <person name="Detter J.C."/>
            <person name="Han C."/>
            <person name="Tapia R."/>
            <person name="Land M."/>
            <person name="Hauser L."/>
            <person name="Kyrpides N."/>
            <person name="Ivanova N."/>
            <person name="Pagani I."/>
            <person name="Pester M."/>
            <person name="Spring S."/>
            <person name="Ollivier B."/>
            <person name="Rattei T."/>
            <person name="Klenk H.-P."/>
            <person name="Wagner M."/>
            <person name="Loy A."/>
            <person name="Woyke T."/>
        </authorList>
    </citation>
    <scope>NUCLEOTIDE SEQUENCE [LARGE SCALE GENOMIC DNA]</scope>
    <source>
        <strain evidence="9">ATCC 19365 / DSM 765 / NCIMB 8382 / VKM B-1628</strain>
    </source>
</reference>
<dbReference type="AlphaFoldDB" id="G7W633"/>
<dbReference type="PRINTS" id="PR01036">
    <property type="entry name" value="TCRTETB"/>
</dbReference>
<dbReference type="GO" id="GO:0022857">
    <property type="term" value="F:transmembrane transporter activity"/>
    <property type="evidence" value="ECO:0007669"/>
    <property type="project" value="InterPro"/>
</dbReference>
<dbReference type="EMBL" id="CP003108">
    <property type="protein sequence ID" value="AET67695.1"/>
    <property type="molecule type" value="Genomic_DNA"/>
</dbReference>
<protein>
    <submittedName>
        <fullName evidence="8">Arabinose efflux permease family protein</fullName>
    </submittedName>
</protein>
<feature type="transmembrane region" description="Helical" evidence="6">
    <location>
        <begin position="162"/>
        <end position="180"/>
    </location>
</feature>
<feature type="domain" description="Major facilitator superfamily (MFS) profile" evidence="7">
    <location>
        <begin position="38"/>
        <end position="487"/>
    </location>
</feature>
<feature type="transmembrane region" description="Helical" evidence="6">
    <location>
        <begin position="326"/>
        <end position="343"/>
    </location>
</feature>
<dbReference type="PANTHER" id="PTHR42718">
    <property type="entry name" value="MAJOR FACILITATOR SUPERFAMILY MULTIDRUG TRANSPORTER MFSC"/>
    <property type="match status" value="1"/>
</dbReference>
<dbReference type="Gene3D" id="1.20.1720.10">
    <property type="entry name" value="Multidrug resistance protein D"/>
    <property type="match status" value="1"/>
</dbReference>
<evidence type="ECO:0000259" key="7">
    <source>
        <dbReference type="PROSITE" id="PS50850"/>
    </source>
</evidence>
<feature type="transmembrane region" description="Helical" evidence="6">
    <location>
        <begin position="73"/>
        <end position="92"/>
    </location>
</feature>
<organism evidence="8 9">
    <name type="scientific">Desulfosporosinus orientis (strain ATCC 19365 / DSM 765 / NCIMB 8382 / VKM B-1628 / Singapore I)</name>
    <name type="common">Desulfotomaculum orientis</name>
    <dbReference type="NCBI Taxonomy" id="768706"/>
    <lineage>
        <taxon>Bacteria</taxon>
        <taxon>Bacillati</taxon>
        <taxon>Bacillota</taxon>
        <taxon>Clostridia</taxon>
        <taxon>Eubacteriales</taxon>
        <taxon>Desulfitobacteriaceae</taxon>
        <taxon>Desulfosporosinus</taxon>
    </lineage>
</organism>
<dbReference type="CDD" id="cd17321">
    <property type="entry name" value="MFS_MMR_MDR_like"/>
    <property type="match status" value="1"/>
</dbReference>
<keyword evidence="5 6" id="KW-0472">Membrane</keyword>
<feature type="transmembrane region" description="Helical" evidence="6">
    <location>
        <begin position="104"/>
        <end position="131"/>
    </location>
</feature>
<dbReference type="InterPro" id="IPR036259">
    <property type="entry name" value="MFS_trans_sf"/>
</dbReference>
<keyword evidence="3 6" id="KW-0812">Transmembrane</keyword>
<dbReference type="Pfam" id="PF07690">
    <property type="entry name" value="MFS_1"/>
    <property type="match status" value="1"/>
</dbReference>
<keyword evidence="2" id="KW-0813">Transport</keyword>